<proteinExistence type="predicted"/>
<dbReference type="AlphaFoldDB" id="A0AAV4AWG3"/>
<name>A0AAV4AWG3_9GAST</name>
<dbReference type="SUPFAM" id="SSF53335">
    <property type="entry name" value="S-adenosyl-L-methionine-dependent methyltransferases"/>
    <property type="match status" value="1"/>
</dbReference>
<sequence length="238" mass="27061">MQSDKLDSPEQWASHDFIEKTMFDTNLTYEESQLRYSHWVTKGCYDKTFANKPTVYAGPNALREGMKDLIADKSSARVLDIGCRTGLTGEILLELGYTNFDGLDPSKESLKIAREKGIFQNLYDCAMGGDTPVDIPDNTYDALCMSGVCAPGQLPVSALPELFRILKPVTIFSEKLGGYLLNCMREAFLETVPAYANRFVPLLETMEKEGKIHQVEWKIYPHHYMDREGVRMIYQKLY</sequence>
<dbReference type="Pfam" id="PF08241">
    <property type="entry name" value="Methyltransf_11"/>
    <property type="match status" value="1"/>
</dbReference>
<dbReference type="GO" id="GO:0008757">
    <property type="term" value="F:S-adenosylmethionine-dependent methyltransferase activity"/>
    <property type="evidence" value="ECO:0007669"/>
    <property type="project" value="InterPro"/>
</dbReference>
<dbReference type="EMBL" id="BLXT01004229">
    <property type="protein sequence ID" value="GFO11190.1"/>
    <property type="molecule type" value="Genomic_DNA"/>
</dbReference>
<protein>
    <submittedName>
        <fullName evidence="2">Williams-Beuren syndrome chromosomal region 27 protein</fullName>
    </submittedName>
</protein>
<accession>A0AAV4AWG3</accession>
<evidence type="ECO:0000313" key="3">
    <source>
        <dbReference type="Proteomes" id="UP000735302"/>
    </source>
</evidence>
<evidence type="ECO:0000313" key="2">
    <source>
        <dbReference type="EMBL" id="GFO11190.1"/>
    </source>
</evidence>
<organism evidence="2 3">
    <name type="scientific">Plakobranchus ocellatus</name>
    <dbReference type="NCBI Taxonomy" id="259542"/>
    <lineage>
        <taxon>Eukaryota</taxon>
        <taxon>Metazoa</taxon>
        <taxon>Spiralia</taxon>
        <taxon>Lophotrochozoa</taxon>
        <taxon>Mollusca</taxon>
        <taxon>Gastropoda</taxon>
        <taxon>Heterobranchia</taxon>
        <taxon>Euthyneura</taxon>
        <taxon>Panpulmonata</taxon>
        <taxon>Sacoglossa</taxon>
        <taxon>Placobranchoidea</taxon>
        <taxon>Plakobranchidae</taxon>
        <taxon>Plakobranchus</taxon>
    </lineage>
</organism>
<gene>
    <name evidence="2" type="ORF">PoB_003769500</name>
</gene>
<dbReference type="Proteomes" id="UP000735302">
    <property type="component" value="Unassembled WGS sequence"/>
</dbReference>
<dbReference type="Gene3D" id="3.40.50.150">
    <property type="entry name" value="Vaccinia Virus protein VP39"/>
    <property type="match status" value="1"/>
</dbReference>
<comment type="caution">
    <text evidence="2">The sequence shown here is derived from an EMBL/GenBank/DDBJ whole genome shotgun (WGS) entry which is preliminary data.</text>
</comment>
<evidence type="ECO:0000259" key="1">
    <source>
        <dbReference type="Pfam" id="PF08241"/>
    </source>
</evidence>
<dbReference type="CDD" id="cd02440">
    <property type="entry name" value="AdoMet_MTases"/>
    <property type="match status" value="1"/>
</dbReference>
<feature type="domain" description="Methyltransferase type 11" evidence="1">
    <location>
        <begin position="79"/>
        <end position="168"/>
    </location>
</feature>
<reference evidence="2 3" key="1">
    <citation type="journal article" date="2021" name="Elife">
        <title>Chloroplast acquisition without the gene transfer in kleptoplastic sea slugs, Plakobranchus ocellatus.</title>
        <authorList>
            <person name="Maeda T."/>
            <person name="Takahashi S."/>
            <person name="Yoshida T."/>
            <person name="Shimamura S."/>
            <person name="Takaki Y."/>
            <person name="Nagai Y."/>
            <person name="Toyoda A."/>
            <person name="Suzuki Y."/>
            <person name="Arimoto A."/>
            <person name="Ishii H."/>
            <person name="Satoh N."/>
            <person name="Nishiyama T."/>
            <person name="Hasebe M."/>
            <person name="Maruyama T."/>
            <person name="Minagawa J."/>
            <person name="Obokata J."/>
            <person name="Shigenobu S."/>
        </authorList>
    </citation>
    <scope>NUCLEOTIDE SEQUENCE [LARGE SCALE GENOMIC DNA]</scope>
</reference>
<dbReference type="InterPro" id="IPR013216">
    <property type="entry name" value="Methyltransf_11"/>
</dbReference>
<dbReference type="InterPro" id="IPR029063">
    <property type="entry name" value="SAM-dependent_MTases_sf"/>
</dbReference>
<keyword evidence="3" id="KW-1185">Reference proteome</keyword>